<protein>
    <submittedName>
        <fullName evidence="2">GTPase (G3E family)</fullName>
    </submittedName>
</protein>
<dbReference type="InterPro" id="IPR027417">
    <property type="entry name" value="P-loop_NTPase"/>
</dbReference>
<dbReference type="EMBL" id="SDKC01000001">
    <property type="protein sequence ID" value="RXS74386.1"/>
    <property type="molecule type" value="Genomic_DNA"/>
</dbReference>
<name>A0A4Q1RFK5_9FIRM</name>
<evidence type="ECO:0000259" key="1">
    <source>
        <dbReference type="Pfam" id="PF02492"/>
    </source>
</evidence>
<proteinExistence type="predicted"/>
<gene>
    <name evidence="2" type="ORF">ETP43_03540</name>
</gene>
<evidence type="ECO:0000313" key="2">
    <source>
        <dbReference type="EMBL" id="RXS74386.1"/>
    </source>
</evidence>
<feature type="domain" description="CobW/HypB/UreG nucleotide-binding" evidence="1">
    <location>
        <begin position="6"/>
        <end position="170"/>
    </location>
</feature>
<dbReference type="AlphaFoldDB" id="A0A4Q1RFK5"/>
<dbReference type="InterPro" id="IPR003495">
    <property type="entry name" value="CobW/HypB/UreG_nucleotide-bd"/>
</dbReference>
<reference evidence="2 3" key="1">
    <citation type="submission" date="2019-01" db="EMBL/GenBank/DDBJ databases">
        <title>Blautia sp. nov. KGMB01111 isolated human feces.</title>
        <authorList>
            <person name="Park J.-E."/>
            <person name="Kim J.-S."/>
            <person name="Park S.-H."/>
        </authorList>
    </citation>
    <scope>NUCLEOTIDE SEQUENCE [LARGE SCALE GENOMIC DNA]</scope>
    <source>
        <strain evidence="2 3">KGMB01111</strain>
    </source>
</reference>
<evidence type="ECO:0000313" key="3">
    <source>
        <dbReference type="Proteomes" id="UP000290106"/>
    </source>
</evidence>
<dbReference type="RefSeq" id="WP_129257061.1">
    <property type="nucleotide sequence ID" value="NZ_SDKC01000001.1"/>
</dbReference>
<dbReference type="PANTHER" id="PTHR13748:SF62">
    <property type="entry name" value="COBW DOMAIN-CONTAINING PROTEIN"/>
    <property type="match status" value="1"/>
</dbReference>
<dbReference type="SUPFAM" id="SSF52540">
    <property type="entry name" value="P-loop containing nucleoside triphosphate hydrolases"/>
    <property type="match status" value="1"/>
</dbReference>
<dbReference type="GO" id="GO:0005737">
    <property type="term" value="C:cytoplasm"/>
    <property type="evidence" value="ECO:0007669"/>
    <property type="project" value="TreeGrafter"/>
</dbReference>
<sequence>MVTIDLITGFLGSGKTTFIKRYAKYLMDQGMNIGILENDFGAVNVDMLLLQELMGDKCELEMIAGGCDRETHRRRFRTKLIAMGMCGYDRVLVEPSGVYDVDEFFDVLRDEPLDRWYKIGNVITVVNAKLEPELSEMSEYLLASEAAHAGAVVLSRAEEATEEEMQATIMHLNRALEKVHCGRRLDQEIIRKGSLSLMNADFAKIQQCGYVQENYQKMDLTEENSFDTVYVMERKMTVEEILAGMNKIFADPSCGEVFRIKGFMQEENGSWIEVNATRHELQKQPIKEGQEILIVIGERLQEEKIRQYLN</sequence>
<accession>A0A4Q1RFK5</accession>
<keyword evidence="3" id="KW-1185">Reference proteome</keyword>
<dbReference type="PANTHER" id="PTHR13748">
    <property type="entry name" value="COBW-RELATED"/>
    <property type="match status" value="1"/>
</dbReference>
<dbReference type="OrthoDB" id="9808822at2"/>
<dbReference type="InterPro" id="IPR051316">
    <property type="entry name" value="Zinc-reg_GTPase_activator"/>
</dbReference>
<organism evidence="2 3">
    <name type="scientific">Blautia faecicola</name>
    <dbReference type="NCBI Taxonomy" id="2509240"/>
    <lineage>
        <taxon>Bacteria</taxon>
        <taxon>Bacillati</taxon>
        <taxon>Bacillota</taxon>
        <taxon>Clostridia</taxon>
        <taxon>Lachnospirales</taxon>
        <taxon>Lachnospiraceae</taxon>
        <taxon>Blautia</taxon>
    </lineage>
</organism>
<dbReference type="Gene3D" id="3.40.50.300">
    <property type="entry name" value="P-loop containing nucleotide triphosphate hydrolases"/>
    <property type="match status" value="1"/>
</dbReference>
<dbReference type="Proteomes" id="UP000290106">
    <property type="component" value="Unassembled WGS sequence"/>
</dbReference>
<dbReference type="Pfam" id="PF02492">
    <property type="entry name" value="cobW"/>
    <property type="match status" value="1"/>
</dbReference>
<comment type="caution">
    <text evidence="2">The sequence shown here is derived from an EMBL/GenBank/DDBJ whole genome shotgun (WGS) entry which is preliminary data.</text>
</comment>